<evidence type="ECO:0000313" key="2">
    <source>
        <dbReference type="Proteomes" id="UP000295418"/>
    </source>
</evidence>
<gene>
    <name evidence="1" type="ORF">E0485_03305</name>
</gene>
<comment type="caution">
    <text evidence="1">The sequence shown here is derived from an EMBL/GenBank/DDBJ whole genome shotgun (WGS) entry which is preliminary data.</text>
</comment>
<evidence type="ECO:0000313" key="1">
    <source>
        <dbReference type="EMBL" id="TCZ79909.1"/>
    </source>
</evidence>
<name>A0A4R4EJ11_9BACL</name>
<dbReference type="EMBL" id="SKFG01000002">
    <property type="protein sequence ID" value="TCZ79909.1"/>
    <property type="molecule type" value="Genomic_DNA"/>
</dbReference>
<organism evidence="1 2">
    <name type="scientific">Paenibacillus albiflavus</name>
    <dbReference type="NCBI Taxonomy" id="2545760"/>
    <lineage>
        <taxon>Bacteria</taxon>
        <taxon>Bacillati</taxon>
        <taxon>Bacillota</taxon>
        <taxon>Bacilli</taxon>
        <taxon>Bacillales</taxon>
        <taxon>Paenibacillaceae</taxon>
        <taxon>Paenibacillus</taxon>
    </lineage>
</organism>
<protein>
    <submittedName>
        <fullName evidence="1">Uncharacterized protein</fullName>
    </submittedName>
</protein>
<proteinExistence type="predicted"/>
<dbReference type="AlphaFoldDB" id="A0A4R4EJ11"/>
<sequence length="66" mass="7900">MSEEKRTIVMTFVFINGMKKQVQFHNTTKLSVMEEYIRRSGSQEYAHIDLGIVYLDKVLYVDFEEY</sequence>
<dbReference type="Proteomes" id="UP000295418">
    <property type="component" value="Unassembled WGS sequence"/>
</dbReference>
<dbReference type="RefSeq" id="WP_132416554.1">
    <property type="nucleotide sequence ID" value="NZ_SKFG01000002.1"/>
</dbReference>
<keyword evidence="2" id="KW-1185">Reference proteome</keyword>
<accession>A0A4R4EJ11</accession>
<reference evidence="1 2" key="1">
    <citation type="submission" date="2019-03" db="EMBL/GenBank/DDBJ databases">
        <authorList>
            <person name="Kim M.K.M."/>
        </authorList>
    </citation>
    <scope>NUCLEOTIDE SEQUENCE [LARGE SCALE GENOMIC DNA]</scope>
    <source>
        <strain evidence="1 2">18JY21-1</strain>
    </source>
</reference>